<proteinExistence type="predicted"/>
<organism evidence="2">
    <name type="scientific">bioreactor metagenome</name>
    <dbReference type="NCBI Taxonomy" id="1076179"/>
    <lineage>
        <taxon>unclassified sequences</taxon>
        <taxon>metagenomes</taxon>
        <taxon>ecological metagenomes</taxon>
    </lineage>
</organism>
<gene>
    <name evidence="2" type="ORF">SDC9_155016</name>
</gene>
<reference evidence="2" key="1">
    <citation type="submission" date="2019-08" db="EMBL/GenBank/DDBJ databases">
        <authorList>
            <person name="Kucharzyk K."/>
            <person name="Murdoch R.W."/>
            <person name="Higgins S."/>
            <person name="Loffler F."/>
        </authorList>
    </citation>
    <scope>NUCLEOTIDE SEQUENCE</scope>
</reference>
<comment type="caution">
    <text evidence="2">The sequence shown here is derived from an EMBL/GenBank/DDBJ whole genome shotgun (WGS) entry which is preliminary data.</text>
</comment>
<evidence type="ECO:0000256" key="1">
    <source>
        <dbReference type="SAM" id="MobiDB-lite"/>
    </source>
</evidence>
<sequence>MYTGISGSTQGEKNDNKPSINTSKKLTLAKTNLPNGTSWIVLHKHIIVTSYCQVTLKNKQAIVENFFKCGTIVYEIIDY</sequence>
<accession>A0A645F570</accession>
<name>A0A645F570_9ZZZZ</name>
<evidence type="ECO:0000313" key="2">
    <source>
        <dbReference type="EMBL" id="MPN07744.1"/>
    </source>
</evidence>
<dbReference type="EMBL" id="VSSQ01053746">
    <property type="protein sequence ID" value="MPN07744.1"/>
    <property type="molecule type" value="Genomic_DNA"/>
</dbReference>
<protein>
    <submittedName>
        <fullName evidence="2">Uncharacterized protein</fullName>
    </submittedName>
</protein>
<dbReference type="AlphaFoldDB" id="A0A645F570"/>
<feature type="region of interest" description="Disordered" evidence="1">
    <location>
        <begin position="1"/>
        <end position="22"/>
    </location>
</feature>